<keyword evidence="3" id="KW-1185">Reference proteome</keyword>
<feature type="compositionally biased region" description="Basic and acidic residues" evidence="1">
    <location>
        <begin position="1"/>
        <end position="10"/>
    </location>
</feature>
<feature type="compositionally biased region" description="Basic and acidic residues" evidence="1">
    <location>
        <begin position="128"/>
        <end position="145"/>
    </location>
</feature>
<evidence type="ECO:0000313" key="3">
    <source>
        <dbReference type="Proteomes" id="UP001249851"/>
    </source>
</evidence>
<dbReference type="Gene3D" id="2.40.50.140">
    <property type="entry name" value="Nucleic acid-binding proteins"/>
    <property type="match status" value="1"/>
</dbReference>
<dbReference type="EMBL" id="JARQWQ010000002">
    <property type="protein sequence ID" value="KAK2573704.1"/>
    <property type="molecule type" value="Genomic_DNA"/>
</dbReference>
<dbReference type="AlphaFoldDB" id="A0AAD9R5X8"/>
<evidence type="ECO:0000256" key="1">
    <source>
        <dbReference type="SAM" id="MobiDB-lite"/>
    </source>
</evidence>
<dbReference type="Proteomes" id="UP001249851">
    <property type="component" value="Unassembled WGS sequence"/>
</dbReference>
<comment type="caution">
    <text evidence="2">The sequence shown here is derived from an EMBL/GenBank/DDBJ whole genome shotgun (WGS) entry which is preliminary data.</text>
</comment>
<feature type="compositionally biased region" description="Low complexity" evidence="1">
    <location>
        <begin position="25"/>
        <end position="35"/>
    </location>
</feature>
<dbReference type="InterPro" id="IPR012340">
    <property type="entry name" value="NA-bd_OB-fold"/>
</dbReference>
<organism evidence="2 3">
    <name type="scientific">Acropora cervicornis</name>
    <name type="common">Staghorn coral</name>
    <dbReference type="NCBI Taxonomy" id="6130"/>
    <lineage>
        <taxon>Eukaryota</taxon>
        <taxon>Metazoa</taxon>
        <taxon>Cnidaria</taxon>
        <taxon>Anthozoa</taxon>
        <taxon>Hexacorallia</taxon>
        <taxon>Scleractinia</taxon>
        <taxon>Astrocoeniina</taxon>
        <taxon>Acroporidae</taxon>
        <taxon>Acropora</taxon>
    </lineage>
</organism>
<reference evidence="2" key="2">
    <citation type="journal article" date="2023" name="Science">
        <title>Genomic signatures of disease resistance in endangered staghorn corals.</title>
        <authorList>
            <person name="Vollmer S.V."/>
            <person name="Selwyn J.D."/>
            <person name="Despard B.A."/>
            <person name="Roesel C.L."/>
        </authorList>
    </citation>
    <scope>NUCLEOTIDE SEQUENCE</scope>
    <source>
        <strain evidence="2">K2</strain>
    </source>
</reference>
<dbReference type="SUPFAM" id="SSF50249">
    <property type="entry name" value="Nucleic acid-binding proteins"/>
    <property type="match status" value="1"/>
</dbReference>
<feature type="region of interest" description="Disordered" evidence="1">
    <location>
        <begin position="1"/>
        <end position="168"/>
    </location>
</feature>
<feature type="compositionally biased region" description="Basic and acidic residues" evidence="1">
    <location>
        <begin position="96"/>
        <end position="117"/>
    </location>
</feature>
<name>A0AAD9R5X8_ACRCE</name>
<feature type="compositionally biased region" description="Basic and acidic residues" evidence="1">
    <location>
        <begin position="74"/>
        <end position="84"/>
    </location>
</feature>
<protein>
    <submittedName>
        <fullName evidence="2">Uncharacterized protein</fullName>
    </submittedName>
</protein>
<proteinExistence type="predicted"/>
<gene>
    <name evidence="2" type="ORF">P5673_001390</name>
</gene>
<sequence>MSKERKDVGKNKSLRKTSTVDERLSSSVVVSSGVSYRSCNLQEQTKQQQIFTANNENGPLGETRTSKSTNKKHFGGEKDGELKSCDAGSLGGESSKLSEGKTEEKKDGALKSNDDSFRTGQKSTLAEGKTEEEKDEALKSNDDSFRTGQKSTLAEVSTSEYQNKKSDEDAKECDHLKKVPICGYVHDTSPVKPSRSNYTYFNFKFQTANGFCDGVCFDKGLYNQVKQKDETQKSVRLSNYSLKRSLHNSNDMAIVINKRTKIENVSDCPFDHKPPSKRFTKISEIDDISDFTLISIIGKIHIRSEQCEVKVQERSVMKLDCNIADDTSAIKLTLWDKNIPLVQEGQVYEIINARVRSYQGEKYLSSNFDTIITTVKSDARNMIVVSQLMENEESISQNTIIVNRIGGVQEIQRYAVCNSCRRKLGNLQSDLNVCDSCGLSQIKTAADQTHFSVGVFIGGEYNVLLRVLQDQVESFIKLYNEQAESCNKINVESPTDSEIVDAFLAARNLKITFNTKSKLVSSILYSK</sequence>
<evidence type="ECO:0000313" key="2">
    <source>
        <dbReference type="EMBL" id="KAK2573704.1"/>
    </source>
</evidence>
<accession>A0AAD9R5X8</accession>
<feature type="compositionally biased region" description="Polar residues" evidence="1">
    <location>
        <begin position="146"/>
        <end position="161"/>
    </location>
</feature>
<reference evidence="2" key="1">
    <citation type="journal article" date="2023" name="G3 (Bethesda)">
        <title>Whole genome assembly and annotation of the endangered Caribbean coral Acropora cervicornis.</title>
        <authorList>
            <person name="Selwyn J.D."/>
            <person name="Vollmer S.V."/>
        </authorList>
    </citation>
    <scope>NUCLEOTIDE SEQUENCE</scope>
    <source>
        <strain evidence="2">K2</strain>
    </source>
</reference>
<feature type="compositionally biased region" description="Polar residues" evidence="1">
    <location>
        <begin position="37"/>
        <end position="57"/>
    </location>
</feature>